<dbReference type="PANTHER" id="PTHR33446:SF2">
    <property type="entry name" value="PROTEIN TONB"/>
    <property type="match status" value="1"/>
</dbReference>
<dbReference type="STRING" id="529505.SAMN05421761_101291"/>
<gene>
    <name evidence="12" type="ORF">SAMN05421761_101291</name>
</gene>
<evidence type="ECO:0000256" key="6">
    <source>
        <dbReference type="ARBA" id="ARBA00022692"/>
    </source>
</evidence>
<keyword evidence="3" id="KW-0813">Transport</keyword>
<dbReference type="GO" id="GO:0055085">
    <property type="term" value="P:transmembrane transport"/>
    <property type="evidence" value="ECO:0007669"/>
    <property type="project" value="InterPro"/>
</dbReference>
<reference evidence="13" key="1">
    <citation type="submission" date="2017-01" db="EMBL/GenBank/DDBJ databases">
        <authorList>
            <person name="Varghese N."/>
            <person name="Submissions S."/>
        </authorList>
    </citation>
    <scope>NUCLEOTIDE SEQUENCE [LARGE SCALE GENOMIC DNA]</scope>
    <source>
        <strain evidence="13">DSM 46698</strain>
    </source>
</reference>
<evidence type="ECO:0000256" key="5">
    <source>
        <dbReference type="ARBA" id="ARBA00022519"/>
    </source>
</evidence>
<evidence type="ECO:0000256" key="2">
    <source>
        <dbReference type="ARBA" id="ARBA00006555"/>
    </source>
</evidence>
<evidence type="ECO:0000256" key="8">
    <source>
        <dbReference type="ARBA" id="ARBA00022989"/>
    </source>
</evidence>
<dbReference type="InterPro" id="IPR051045">
    <property type="entry name" value="TonB-dependent_transducer"/>
</dbReference>
<dbReference type="GO" id="GO:0030288">
    <property type="term" value="C:outer membrane-bounded periplasmic space"/>
    <property type="evidence" value="ECO:0007669"/>
    <property type="project" value="InterPro"/>
</dbReference>
<keyword evidence="7" id="KW-0653">Protein transport</keyword>
<evidence type="ECO:0000256" key="10">
    <source>
        <dbReference type="SAM" id="SignalP"/>
    </source>
</evidence>
<feature type="chain" id="PRO_5012139472" evidence="10">
    <location>
        <begin position="18"/>
        <end position="148"/>
    </location>
</feature>
<comment type="subcellular location">
    <subcellularLocation>
        <location evidence="1">Cell inner membrane</location>
        <topology evidence="1">Single-pass membrane protein</topology>
        <orientation evidence="1">Periplasmic side</orientation>
    </subcellularLocation>
</comment>
<proteinExistence type="inferred from homology"/>
<dbReference type="RefSeq" id="WP_076497817.1">
    <property type="nucleotide sequence ID" value="NZ_FTOP01000001.1"/>
</dbReference>
<dbReference type="AlphaFoldDB" id="A0A1N7JW97"/>
<keyword evidence="5" id="KW-0997">Cell inner membrane</keyword>
<dbReference type="Pfam" id="PF03544">
    <property type="entry name" value="TonB_C"/>
    <property type="match status" value="1"/>
</dbReference>
<comment type="similarity">
    <text evidence="2">Belongs to the TonB family.</text>
</comment>
<keyword evidence="6" id="KW-0812">Transmembrane</keyword>
<dbReference type="InterPro" id="IPR006260">
    <property type="entry name" value="TonB/TolA_C"/>
</dbReference>
<protein>
    <submittedName>
        <fullName evidence="12">TonB family C-terminal domain-containing protein</fullName>
    </submittedName>
</protein>
<name>A0A1N7JW97_9BACT</name>
<dbReference type="Gene3D" id="3.30.1150.10">
    <property type="match status" value="1"/>
</dbReference>
<dbReference type="GO" id="GO:0031992">
    <property type="term" value="F:energy transducer activity"/>
    <property type="evidence" value="ECO:0007669"/>
    <property type="project" value="InterPro"/>
</dbReference>
<dbReference type="PROSITE" id="PS51257">
    <property type="entry name" value="PROKAR_LIPOPROTEIN"/>
    <property type="match status" value="1"/>
</dbReference>
<dbReference type="EMBL" id="FTOP01000001">
    <property type="protein sequence ID" value="SIS53619.1"/>
    <property type="molecule type" value="Genomic_DNA"/>
</dbReference>
<keyword evidence="9" id="KW-0472">Membrane</keyword>
<keyword evidence="13" id="KW-1185">Reference proteome</keyword>
<evidence type="ECO:0000256" key="1">
    <source>
        <dbReference type="ARBA" id="ARBA00004383"/>
    </source>
</evidence>
<keyword evidence="10" id="KW-0732">Signal</keyword>
<evidence type="ECO:0000313" key="13">
    <source>
        <dbReference type="Proteomes" id="UP000186026"/>
    </source>
</evidence>
<dbReference type="Proteomes" id="UP000186026">
    <property type="component" value="Unassembled WGS sequence"/>
</dbReference>
<evidence type="ECO:0000256" key="9">
    <source>
        <dbReference type="ARBA" id="ARBA00023136"/>
    </source>
</evidence>
<evidence type="ECO:0000256" key="3">
    <source>
        <dbReference type="ARBA" id="ARBA00022448"/>
    </source>
</evidence>
<dbReference type="PRINTS" id="PR01374">
    <property type="entry name" value="TONBPROTEIN"/>
</dbReference>
<keyword evidence="8" id="KW-1133">Transmembrane helix</keyword>
<dbReference type="InterPro" id="IPR037682">
    <property type="entry name" value="TonB_C"/>
</dbReference>
<evidence type="ECO:0000259" key="11">
    <source>
        <dbReference type="PROSITE" id="PS52015"/>
    </source>
</evidence>
<dbReference type="NCBIfam" id="TIGR01352">
    <property type="entry name" value="tonB_Cterm"/>
    <property type="match status" value="1"/>
</dbReference>
<feature type="signal peptide" evidence="10">
    <location>
        <begin position="1"/>
        <end position="17"/>
    </location>
</feature>
<evidence type="ECO:0000256" key="4">
    <source>
        <dbReference type="ARBA" id="ARBA00022475"/>
    </source>
</evidence>
<feature type="domain" description="TonB C-terminal" evidence="11">
    <location>
        <begin position="58"/>
        <end position="148"/>
    </location>
</feature>
<dbReference type="GO" id="GO:0015891">
    <property type="term" value="P:siderophore transport"/>
    <property type="evidence" value="ECO:0007669"/>
    <property type="project" value="InterPro"/>
</dbReference>
<dbReference type="InterPro" id="IPR003538">
    <property type="entry name" value="TonB"/>
</dbReference>
<dbReference type="PANTHER" id="PTHR33446">
    <property type="entry name" value="PROTEIN TONB-RELATED"/>
    <property type="match status" value="1"/>
</dbReference>
<dbReference type="GO" id="GO:0015031">
    <property type="term" value="P:protein transport"/>
    <property type="evidence" value="ECO:0007669"/>
    <property type="project" value="UniProtKB-KW"/>
</dbReference>
<evidence type="ECO:0000256" key="7">
    <source>
        <dbReference type="ARBA" id="ARBA00022927"/>
    </source>
</evidence>
<sequence length="148" mass="16874">MKKVFIILIVLTFSACAASQDVSSNRELKKLGYVELEGSFITNPTRKDKPLRYVMYIGGMEQIFKEISEEIQYPRTERLLGIEGTVLVSFIVNQNGELSDVEVLKSISRNTDNEAVRVIKTLDKWYPAMVKGKPVNVRFRIPIKFALT</sequence>
<dbReference type="OrthoDB" id="9812355at2"/>
<organism evidence="12 13">
    <name type="scientific">Belliella pelovolcani</name>
    <dbReference type="NCBI Taxonomy" id="529505"/>
    <lineage>
        <taxon>Bacteria</taxon>
        <taxon>Pseudomonadati</taxon>
        <taxon>Bacteroidota</taxon>
        <taxon>Cytophagia</taxon>
        <taxon>Cytophagales</taxon>
        <taxon>Cyclobacteriaceae</taxon>
        <taxon>Belliella</taxon>
    </lineage>
</organism>
<dbReference type="PROSITE" id="PS52015">
    <property type="entry name" value="TONB_CTD"/>
    <property type="match status" value="1"/>
</dbReference>
<keyword evidence="4" id="KW-1003">Cell membrane</keyword>
<dbReference type="SUPFAM" id="SSF74653">
    <property type="entry name" value="TolA/TonB C-terminal domain"/>
    <property type="match status" value="1"/>
</dbReference>
<dbReference type="GO" id="GO:0098797">
    <property type="term" value="C:plasma membrane protein complex"/>
    <property type="evidence" value="ECO:0007669"/>
    <property type="project" value="TreeGrafter"/>
</dbReference>
<accession>A0A1N7JW97</accession>
<evidence type="ECO:0000313" key="12">
    <source>
        <dbReference type="EMBL" id="SIS53619.1"/>
    </source>
</evidence>